<sequence length="42" mass="4732">MVPQTPGQPAMRHFKKQPLGRSAWVKLGNARALCARAFLYSF</sequence>
<dbReference type="Proteomes" id="UP000270034">
    <property type="component" value="Chromosome"/>
</dbReference>
<evidence type="ECO:0000313" key="1">
    <source>
        <dbReference type="EMBL" id="BBC80754.1"/>
    </source>
</evidence>
<gene>
    <name evidence="1" type="ORF">AcetOrient_orf03635</name>
</gene>
<organism evidence="1 2">
    <name type="scientific">Acetobacter orientalis</name>
    <dbReference type="NCBI Taxonomy" id="146474"/>
    <lineage>
        <taxon>Bacteria</taxon>
        <taxon>Pseudomonadati</taxon>
        <taxon>Pseudomonadota</taxon>
        <taxon>Alphaproteobacteria</taxon>
        <taxon>Acetobacterales</taxon>
        <taxon>Acetobacteraceae</taxon>
        <taxon>Acetobacter</taxon>
    </lineage>
</organism>
<reference evidence="1 2" key="1">
    <citation type="submission" date="2018-02" db="EMBL/GenBank/DDBJ databases">
        <title>Acetobacter orientalis genome.</title>
        <authorList>
            <person name="Nakashima N."/>
            <person name="Tamura T."/>
        </authorList>
    </citation>
    <scope>NUCLEOTIDE SEQUENCE [LARGE SCALE GENOMIC DNA]</scope>
    <source>
        <strain evidence="1 2">FAN1</strain>
    </source>
</reference>
<dbReference type="AlphaFoldDB" id="A0A2Z5ZIY2"/>
<proteinExistence type="predicted"/>
<evidence type="ECO:0000313" key="2">
    <source>
        <dbReference type="Proteomes" id="UP000270034"/>
    </source>
</evidence>
<accession>A0A2Z5ZIY2</accession>
<dbReference type="EMBL" id="AP018515">
    <property type="protein sequence ID" value="BBC80754.1"/>
    <property type="molecule type" value="Genomic_DNA"/>
</dbReference>
<name>A0A2Z5ZIY2_9PROT</name>
<dbReference type="KEGG" id="aot:AcetOri_orf03635"/>
<protein>
    <submittedName>
        <fullName evidence="1">Polyhydroxyalkanoate synthesis repressor PhaR</fullName>
    </submittedName>
</protein>